<evidence type="ECO:0000256" key="1">
    <source>
        <dbReference type="SAM" id="MobiDB-lite"/>
    </source>
</evidence>
<dbReference type="Proteomes" id="UP001153076">
    <property type="component" value="Unassembled WGS sequence"/>
</dbReference>
<gene>
    <name evidence="2" type="ORF">Cgig2_029330</name>
</gene>
<organism evidence="2 3">
    <name type="scientific">Carnegiea gigantea</name>
    <dbReference type="NCBI Taxonomy" id="171969"/>
    <lineage>
        <taxon>Eukaryota</taxon>
        <taxon>Viridiplantae</taxon>
        <taxon>Streptophyta</taxon>
        <taxon>Embryophyta</taxon>
        <taxon>Tracheophyta</taxon>
        <taxon>Spermatophyta</taxon>
        <taxon>Magnoliopsida</taxon>
        <taxon>eudicotyledons</taxon>
        <taxon>Gunneridae</taxon>
        <taxon>Pentapetalae</taxon>
        <taxon>Caryophyllales</taxon>
        <taxon>Cactineae</taxon>
        <taxon>Cactaceae</taxon>
        <taxon>Cactoideae</taxon>
        <taxon>Echinocereeae</taxon>
        <taxon>Carnegiea</taxon>
    </lineage>
</organism>
<name>A0A9Q1QP44_9CARY</name>
<dbReference type="AlphaFoldDB" id="A0A9Q1QP44"/>
<protein>
    <submittedName>
        <fullName evidence="2">Uncharacterized protein</fullName>
    </submittedName>
</protein>
<evidence type="ECO:0000313" key="3">
    <source>
        <dbReference type="Proteomes" id="UP001153076"/>
    </source>
</evidence>
<keyword evidence="3" id="KW-1185">Reference proteome</keyword>
<comment type="caution">
    <text evidence="2">The sequence shown here is derived from an EMBL/GenBank/DDBJ whole genome shotgun (WGS) entry which is preliminary data.</text>
</comment>
<dbReference type="EMBL" id="JAKOGI010000018">
    <property type="protein sequence ID" value="KAJ8449968.1"/>
    <property type="molecule type" value="Genomic_DNA"/>
</dbReference>
<accession>A0A9Q1QP44</accession>
<reference evidence="2" key="1">
    <citation type="submission" date="2022-04" db="EMBL/GenBank/DDBJ databases">
        <title>Carnegiea gigantea Genome sequencing and assembly v2.</title>
        <authorList>
            <person name="Copetti D."/>
            <person name="Sanderson M.J."/>
            <person name="Burquez A."/>
            <person name="Wojciechowski M.F."/>
        </authorList>
    </citation>
    <scope>NUCLEOTIDE SEQUENCE</scope>
    <source>
        <strain evidence="2">SGP5-SGP5p</strain>
        <tissue evidence="2">Aerial part</tissue>
    </source>
</reference>
<sequence length="170" mass="19458">MSSNSRKDDIPYNLLDSSPPLTHEDDLFFPFPNNIYTNPTAQTLQELGGAGRTPAPRTRRSPPPPPRLPRIWVGRAWRRMVRYNLKKHLLSKLEKSQRKAPSSSFPQELLAQLGHGRGGINTGASFSFQQLPHFQQHQLHHRRAQQLMPNDDYGLLQDVVPSFLLKQEHP</sequence>
<proteinExistence type="predicted"/>
<evidence type="ECO:0000313" key="2">
    <source>
        <dbReference type="EMBL" id="KAJ8449968.1"/>
    </source>
</evidence>
<feature type="region of interest" description="Disordered" evidence="1">
    <location>
        <begin position="46"/>
        <end position="68"/>
    </location>
</feature>